<keyword evidence="1" id="KW-0812">Transmembrane</keyword>
<protein>
    <submittedName>
        <fullName evidence="3">SHOCT domain-containing protein</fullName>
    </submittedName>
</protein>
<dbReference type="InterPro" id="IPR018649">
    <property type="entry name" value="SHOCT"/>
</dbReference>
<evidence type="ECO:0000313" key="3">
    <source>
        <dbReference type="EMBL" id="TDE94292.1"/>
    </source>
</evidence>
<dbReference type="Pfam" id="PF09851">
    <property type="entry name" value="SHOCT"/>
    <property type="match status" value="1"/>
</dbReference>
<dbReference type="Proteomes" id="UP000504882">
    <property type="component" value="Unassembled WGS sequence"/>
</dbReference>
<gene>
    <name evidence="3" type="ORF">EXU48_10565</name>
</gene>
<dbReference type="EMBL" id="SMNA01000005">
    <property type="protein sequence ID" value="TDE94292.1"/>
    <property type="molecule type" value="Genomic_DNA"/>
</dbReference>
<comment type="caution">
    <text evidence="3">The sequence shown here is derived from an EMBL/GenBank/DDBJ whole genome shotgun (WGS) entry which is preliminary data.</text>
</comment>
<accession>A0ABY2E4E8</accession>
<evidence type="ECO:0000313" key="4">
    <source>
        <dbReference type="Proteomes" id="UP000504882"/>
    </source>
</evidence>
<sequence length="129" mass="14673">MDFWQSFWDIIWWFFWAFVFISYLMALFSIVADVFRDRELSGWAKAVWMIFLVFVPFLTALIYLIARGKGMAERSAGQARQAQDAADNYIRSVAATSPSDEIAKAKGLLDSGTITAEEFERIKARALAA</sequence>
<reference evidence="3 4" key="1">
    <citation type="submission" date="2019-03" db="EMBL/GenBank/DDBJ databases">
        <title>Genomic features of bacteria from cold environments.</title>
        <authorList>
            <person name="Shen L."/>
        </authorList>
    </citation>
    <scope>NUCLEOTIDE SEQUENCE [LARGE SCALE GENOMIC DNA]</scope>
    <source>
        <strain evidence="4">T3246-1</strain>
    </source>
</reference>
<proteinExistence type="predicted"/>
<organism evidence="3 4">
    <name type="scientific">Occultella glacieicola</name>
    <dbReference type="NCBI Taxonomy" id="2518684"/>
    <lineage>
        <taxon>Bacteria</taxon>
        <taxon>Bacillati</taxon>
        <taxon>Actinomycetota</taxon>
        <taxon>Actinomycetes</taxon>
        <taxon>Micrococcales</taxon>
        <taxon>Ruaniaceae</taxon>
        <taxon>Occultella</taxon>
    </lineage>
</organism>
<keyword evidence="4" id="KW-1185">Reference proteome</keyword>
<feature type="transmembrane region" description="Helical" evidence="1">
    <location>
        <begin position="12"/>
        <end position="35"/>
    </location>
</feature>
<dbReference type="RefSeq" id="WP_133108017.1">
    <property type="nucleotide sequence ID" value="NZ_SMNA01000005.1"/>
</dbReference>
<evidence type="ECO:0000259" key="2">
    <source>
        <dbReference type="Pfam" id="PF09851"/>
    </source>
</evidence>
<feature type="transmembrane region" description="Helical" evidence="1">
    <location>
        <begin position="47"/>
        <end position="66"/>
    </location>
</feature>
<name>A0ABY2E4E8_9MICO</name>
<evidence type="ECO:0000256" key="1">
    <source>
        <dbReference type="SAM" id="Phobius"/>
    </source>
</evidence>
<keyword evidence="1" id="KW-0472">Membrane</keyword>
<keyword evidence="1" id="KW-1133">Transmembrane helix</keyword>
<feature type="domain" description="SHOCT" evidence="2">
    <location>
        <begin position="100"/>
        <end position="127"/>
    </location>
</feature>